<name>A0A1A8VPJ4_PLAMA</name>
<gene>
    <name evidence="3" type="ORF">PMALA_000020</name>
</gene>
<sequence length="1766" mass="210178">MDNKETPYDQILIFDTSSINNLTGNEIYFYSNYDASTYNEGNLCQLHEEHINDSSSTSPILDIKNENDKNKKIILNQNRDKGEVKRNKLCKLMRKSQGHVNNYFISENTNKQYTYEEREKFVFEHEFEKVNNVYNVEEIMKIINNLNSIRKEIETAIYKKMEKKYKDFIFNTSKIKDIENYISNIKDLLVENINELKMLQDKKYKESLNIIDLVTKKKKSQKINLIILIIYIISIYDKLIFKNILKRDYEYATVIYYELFSFINNNVTLLHNIKCICNLKEKMFSEYFNRLKQKNQANFVEFLFADNSKKNLETQLEKSFKIYYLLFKSKPFNFIENLLAYVYQCFQKISKQVIFSFVIVSERRDREQEMETKKKREKSEQREEKREPLKEEHIEEVKYSQKGEKQTEESLFLPNDNRIIIENNEYIQTLLPHKNADLNKHVVDYTGNMKITDTEQHHMENLESPLFSTKVSINDMLINTYENSYDLNKEKKKDKTSLSDTNKTTGTYENRENQLQEDNFLFIPLNELVQKLKEKDSLISLLKIYEIVIDILNKYNFIIIYLLNCHKNYVLKFLSKEDAKESRQHKQKKKKDFLIDHVNELCVDRNNKKKFQQKSMHIDKNKCKGTGKMEGNNPEGKKAEEVHSEDKKSEGGLLEDKTINDDHDDNLSLQKLFDICKNKKDRSIFSKFYEIKECYDLPIITYFMKNLNEENFTSSENCLNIKEKVETYLRDKSSKYEQCEEYIKFARGNAKKLINAKSKFIKNIEKVIKTIIEHIRFENFSFNDLFTYIVITIMFCVNSFLFENNCSNNLIYNLTKDELRREEPKGKDDNERCEQFEEEKIANMEDKKYVNDKENKNLNDKLDIRHGLHVNQEEEKLLEVEAEYPMMVQRRKKGKAHPRVNLNFNEKVKKESATKLIVHNGVNPGGVINNNVINGGKSEERLHINSYVTNKERDDKCQQQNDKHKLNVEDICKEYFLKKYKEVKTFGKEEKIHYFQNLLKNNIIYEEIERKVKNNFSNFFYQNSKKLNDIINKDSWSRVPVKINHCLFKKRLHFFNIISFYKKEFNAYLNIPFSQNPLINFNFKKLEEELYSDKDLSEPEDLHMSSYLGKKKKIKKSNFTPITLIASCDMKEMEKNTYNHCDSEICKKSNVNKTKNKVYRFENFEIVNFDLVVSNSSIMLTSILHNYFTIKELLPNIKEEINDYIFKIIDIYIYILCFYFLKRETIEELVIDLRRCSSRLGINKTFFIIKKREKYMQLYNFLIFYNKEIIKYSDKYHFLYVDKSLPNSSQTKYNVGNFNNNLKDKNNPHFLLRNFHKIYSSVSLNGLSEKIISVESLYSLIWKLKENVINTGDVSKMEEENEKNDTIKHRQIKNTVNSKAYIKQQSGISTKTCSGKQGNEEDIFLMFLDQKLRIVDELRILTYCDSLYEIIDSNNYINEISNLINVAYGNKKDKTELILDDDSNIKKNDLRKNLNQYIDLYINILNDAKRKLLFCCESVASIVIHYLLWNLINYIFNLNNIEIIHKIESAIMPIITCKNKKQKNYATYISEKVHKNLVTNSCHVGTMGKEIKEISQKKANNNLVQPNSISKGLRTNLVSNDKVISNEMNSYDGENDDDDTSSYLINTLKFYFSKISNLIIQNIINLENEIEQYEKNNNNIQNTIYMSFYKDLKNCNSKRYEFYYIFLSKGTTYYDQYLDLHFCNVEELDRLIKSSNYDFFQFKHIHSIILKYEHFKMVPNRYADRYEIDICRSMDGKIKSRLVSGE</sequence>
<reference evidence="4" key="1">
    <citation type="submission" date="2016-05" db="EMBL/GenBank/DDBJ databases">
        <authorList>
            <person name="Naeem Raeece"/>
        </authorList>
    </citation>
    <scope>NUCLEOTIDE SEQUENCE [LARGE SCALE GENOMIC DNA]</scope>
</reference>
<feature type="region of interest" description="Disordered" evidence="2">
    <location>
        <begin position="368"/>
        <end position="392"/>
    </location>
</feature>
<dbReference type="EMBL" id="FLQW01000001">
    <property type="protein sequence ID" value="SBS81243.1"/>
    <property type="molecule type" value="Genomic_DNA"/>
</dbReference>
<protein>
    <submittedName>
        <fullName evidence="3">Uncharacterized protein</fullName>
    </submittedName>
</protein>
<feature type="region of interest" description="Disordered" evidence="2">
    <location>
        <begin position="622"/>
        <end position="659"/>
    </location>
</feature>
<evidence type="ECO:0000256" key="2">
    <source>
        <dbReference type="SAM" id="MobiDB-lite"/>
    </source>
</evidence>
<evidence type="ECO:0000256" key="1">
    <source>
        <dbReference type="SAM" id="Coils"/>
    </source>
</evidence>
<evidence type="ECO:0000313" key="3">
    <source>
        <dbReference type="EMBL" id="SBS81243.1"/>
    </source>
</evidence>
<organism evidence="3 4">
    <name type="scientific">Plasmodium malariae</name>
    <dbReference type="NCBI Taxonomy" id="5858"/>
    <lineage>
        <taxon>Eukaryota</taxon>
        <taxon>Sar</taxon>
        <taxon>Alveolata</taxon>
        <taxon>Apicomplexa</taxon>
        <taxon>Aconoidasida</taxon>
        <taxon>Haemosporida</taxon>
        <taxon>Plasmodiidae</taxon>
        <taxon>Plasmodium</taxon>
        <taxon>Plasmodium (Plasmodium)</taxon>
    </lineage>
</organism>
<evidence type="ECO:0000313" key="4">
    <source>
        <dbReference type="Proteomes" id="UP000078597"/>
    </source>
</evidence>
<feature type="compositionally biased region" description="Basic and acidic residues" evidence="2">
    <location>
        <begin position="635"/>
        <end position="659"/>
    </location>
</feature>
<keyword evidence="1" id="KW-0175">Coiled coil</keyword>
<feature type="coiled-coil region" evidence="1">
    <location>
        <begin position="1636"/>
        <end position="1663"/>
    </location>
</feature>
<dbReference type="VEuPathDB" id="PlasmoDB:PmUG01_01014500"/>
<proteinExistence type="predicted"/>
<dbReference type="Proteomes" id="UP000078597">
    <property type="component" value="Unassembled WGS sequence"/>
</dbReference>
<feature type="region of interest" description="Disordered" evidence="2">
    <location>
        <begin position="490"/>
        <end position="510"/>
    </location>
</feature>
<accession>A0A1A8VPJ4</accession>
<feature type="compositionally biased region" description="Polar residues" evidence="2">
    <location>
        <begin position="498"/>
        <end position="508"/>
    </location>
</feature>